<organism evidence="6 7">
    <name type="scientific">Perkinsus olseni</name>
    <name type="common">Perkinsus atlanticus</name>
    <dbReference type="NCBI Taxonomy" id="32597"/>
    <lineage>
        <taxon>Eukaryota</taxon>
        <taxon>Sar</taxon>
        <taxon>Alveolata</taxon>
        <taxon>Perkinsozoa</taxon>
        <taxon>Perkinsea</taxon>
        <taxon>Perkinsida</taxon>
        <taxon>Perkinsidae</taxon>
        <taxon>Perkinsus</taxon>
    </lineage>
</organism>
<comment type="subunit">
    <text evidence="2">Homodimer.</text>
</comment>
<dbReference type="Pfam" id="PF12352">
    <property type="entry name" value="V-SNARE_C"/>
    <property type="match status" value="1"/>
</dbReference>
<dbReference type="AlphaFoldDB" id="A0A7J6PH21"/>
<dbReference type="InterPro" id="IPR020904">
    <property type="entry name" value="Sc_DH/Rdtase_CS"/>
</dbReference>
<accession>A0A7J6PH21</accession>
<evidence type="ECO:0000256" key="5">
    <source>
        <dbReference type="SAM" id="MobiDB-lite"/>
    </source>
</evidence>
<dbReference type="OrthoDB" id="1204at2759"/>
<feature type="compositionally biased region" description="Basic and acidic residues" evidence="5">
    <location>
        <begin position="136"/>
        <end position="153"/>
    </location>
</feature>
<comment type="similarity">
    <text evidence="1">Belongs to the short-chain dehydrogenases/reductases (SDR) family.</text>
</comment>
<dbReference type="GO" id="GO:0070402">
    <property type="term" value="F:NADPH binding"/>
    <property type="evidence" value="ECO:0007669"/>
    <property type="project" value="TreeGrafter"/>
</dbReference>
<gene>
    <name evidence="6" type="ORF">FOZ60_004574</name>
</gene>
<comment type="caution">
    <text evidence="6">The sequence shown here is derived from an EMBL/GenBank/DDBJ whole genome shotgun (WGS) entry which is preliminary data.</text>
</comment>
<dbReference type="Gene3D" id="3.40.50.720">
    <property type="entry name" value="NAD(P)-binding Rossmann-like Domain"/>
    <property type="match status" value="1"/>
</dbReference>
<feature type="compositionally biased region" description="Low complexity" evidence="5">
    <location>
        <begin position="274"/>
        <end position="284"/>
    </location>
</feature>
<dbReference type="PANTHER" id="PTHR15104">
    <property type="entry name" value="DIHYDROPTERIDINE REDUCTASE"/>
    <property type="match status" value="1"/>
</dbReference>
<proteinExistence type="inferred from homology"/>
<feature type="region of interest" description="Disordered" evidence="5">
    <location>
        <begin position="268"/>
        <end position="310"/>
    </location>
</feature>
<dbReference type="PROSITE" id="PS00061">
    <property type="entry name" value="ADH_SHORT"/>
    <property type="match status" value="1"/>
</dbReference>
<dbReference type="SUPFAM" id="SSF51735">
    <property type="entry name" value="NAD(P)-binding Rossmann-fold domains"/>
    <property type="match status" value="1"/>
</dbReference>
<dbReference type="GO" id="GO:0006729">
    <property type="term" value="P:tetrahydrobiopterin biosynthetic process"/>
    <property type="evidence" value="ECO:0007669"/>
    <property type="project" value="TreeGrafter"/>
</dbReference>
<evidence type="ECO:0000313" key="7">
    <source>
        <dbReference type="Proteomes" id="UP000541610"/>
    </source>
</evidence>
<reference evidence="6 7" key="1">
    <citation type="submission" date="2020-04" db="EMBL/GenBank/DDBJ databases">
        <title>Perkinsus olseni comparative genomics.</title>
        <authorList>
            <person name="Bogema D.R."/>
        </authorList>
    </citation>
    <scope>NUCLEOTIDE SEQUENCE [LARGE SCALE GENOMIC DNA]</scope>
    <source>
        <strain evidence="6">00978-12</strain>
    </source>
</reference>
<protein>
    <submittedName>
        <fullName evidence="6">Uncharacterized protein</fullName>
    </submittedName>
</protein>
<keyword evidence="3" id="KW-0521">NADP</keyword>
<name>A0A7J6PH21_PEROL</name>
<evidence type="ECO:0000256" key="3">
    <source>
        <dbReference type="ARBA" id="ARBA00022857"/>
    </source>
</evidence>
<dbReference type="GO" id="GO:0005737">
    <property type="term" value="C:cytoplasm"/>
    <property type="evidence" value="ECO:0007669"/>
    <property type="project" value="TreeGrafter"/>
</dbReference>
<feature type="compositionally biased region" description="Polar residues" evidence="5">
    <location>
        <begin position="437"/>
        <end position="446"/>
    </location>
</feature>
<feature type="region of interest" description="Disordered" evidence="5">
    <location>
        <begin position="130"/>
        <end position="153"/>
    </location>
</feature>
<evidence type="ECO:0000256" key="2">
    <source>
        <dbReference type="ARBA" id="ARBA00011738"/>
    </source>
</evidence>
<evidence type="ECO:0000256" key="1">
    <source>
        <dbReference type="ARBA" id="ARBA00006484"/>
    </source>
</evidence>
<dbReference type="InterPro" id="IPR036291">
    <property type="entry name" value="NAD(P)-bd_dom_sf"/>
</dbReference>
<keyword evidence="4" id="KW-0560">Oxidoreductase</keyword>
<dbReference type="GO" id="GO:0070404">
    <property type="term" value="F:NADH binding"/>
    <property type="evidence" value="ECO:0007669"/>
    <property type="project" value="TreeGrafter"/>
</dbReference>
<dbReference type="Proteomes" id="UP000541610">
    <property type="component" value="Unassembled WGS sequence"/>
</dbReference>
<dbReference type="GO" id="GO:0004155">
    <property type="term" value="F:6,7-dihydropteridine reductase activity"/>
    <property type="evidence" value="ECO:0007669"/>
    <property type="project" value="TreeGrafter"/>
</dbReference>
<dbReference type="EMBL" id="JABANP010000020">
    <property type="protein sequence ID" value="KAF4695504.1"/>
    <property type="molecule type" value="Genomic_DNA"/>
</dbReference>
<evidence type="ECO:0000256" key="4">
    <source>
        <dbReference type="ARBA" id="ARBA00023002"/>
    </source>
</evidence>
<feature type="region of interest" description="Disordered" evidence="5">
    <location>
        <begin position="437"/>
        <end position="482"/>
    </location>
</feature>
<dbReference type="GO" id="GO:0006559">
    <property type="term" value="P:L-phenylalanine catabolic process"/>
    <property type="evidence" value="ECO:0007669"/>
    <property type="project" value="TreeGrafter"/>
</dbReference>
<dbReference type="PANTHER" id="PTHR15104:SF0">
    <property type="entry name" value="DIHYDROPTERIDINE REDUCTASE"/>
    <property type="match status" value="1"/>
</dbReference>
<sequence>MLVSDKVESRHRPAGSWEDAKVQAREMVRCTDAGISELARIVATIREEGDKQAPYGEAKMKVVANLRVSIGENLVDLESAIRNMSEFASSTAQRAQLQREQGILQDLRQQYKRLSSSVDASFQHARLMGTATGQESESRGGDDDERNLLRERSGIESSIRELDDMYSSAAGTRNKMQQQNSILSKVKGKLLVVGTSHLPSVNDLVKRIHNRQLRDRIILGELARDPGSVELPCKVCSGDWALSPQDCFTVYSVGVGVTMTISQTRYRPRDLPWSSSPSGEGSSSAVPTADPEPAEAFRPAPDWPDRHASLCAQPGSVQRKVLASRQMRGCIVTQELREIRFPPPHKAARLCSLAELSPEYSESSSPAAAPITPLLLTHSPDVAEVSTSSSARSHSDALVPRSVLPFKKGIITDEEVHSLKIDRRRLQCYLEYGRAASSSRQPSNAQEFPGHGHSLRGPLPPIDPASRKRRRSHVEYPTTHGDAEGVPLIPSAVVSVGPGAIVPATNGYRVLDRPAPLDLRGQSVLLLGMVYANEKRRLCEGQGMRDTLRIVALEDHFRCQVYTVDKTHPERVGYVTEGGPRHVQTNFNDPRRMLSSFQEAWGAEGRKQFCLIALDYFRSPAGWSETNWSRTFFDHTLPALCTEGWMPSNGRLILPNTTCTMDGVLASDDLQACFHAMYSSSVYPSFISAKLAGDFLKQNGLLLLPGAACVERPTPWGLAYGSAKAAVHHLIGSLASDVTLRAKVVGIAPVTLDTPGNREAMPGEDWTTWTSCDELAERIVAWSEGTVTADNGAIYKLVTKGGKTEYVVIQAWQRYKTAAQRPGTKEYRRMMNVVGILVGCGWILMSEMQDPKIFKIPRALEFSVDEMREWNEATGPQERSKWAMSIDEERALIDAELKRLESRRKDELLDPLHTQGLAKGKDRW</sequence>
<evidence type="ECO:0000313" key="6">
    <source>
        <dbReference type="EMBL" id="KAF4695504.1"/>
    </source>
</evidence>